<evidence type="ECO:0000256" key="5">
    <source>
        <dbReference type="ARBA" id="ARBA00022833"/>
    </source>
</evidence>
<dbReference type="Proteomes" id="UP000799776">
    <property type="component" value="Unassembled WGS sequence"/>
</dbReference>
<organism evidence="10 11">
    <name type="scientific">Saccharata proteae CBS 121410</name>
    <dbReference type="NCBI Taxonomy" id="1314787"/>
    <lineage>
        <taxon>Eukaryota</taxon>
        <taxon>Fungi</taxon>
        <taxon>Dikarya</taxon>
        <taxon>Ascomycota</taxon>
        <taxon>Pezizomycotina</taxon>
        <taxon>Dothideomycetes</taxon>
        <taxon>Dothideomycetes incertae sedis</taxon>
        <taxon>Botryosphaeriales</taxon>
        <taxon>Saccharataceae</taxon>
        <taxon>Saccharata</taxon>
    </lineage>
</organism>
<keyword evidence="5" id="KW-0862">Zinc</keyword>
<feature type="compositionally biased region" description="Basic residues" evidence="8">
    <location>
        <begin position="72"/>
        <end position="82"/>
    </location>
</feature>
<dbReference type="SUPFAM" id="SSF57667">
    <property type="entry name" value="beta-beta-alpha zinc fingers"/>
    <property type="match status" value="1"/>
</dbReference>
<dbReference type="GO" id="GO:0006351">
    <property type="term" value="P:DNA-templated transcription"/>
    <property type="evidence" value="ECO:0007669"/>
    <property type="project" value="InterPro"/>
</dbReference>
<feature type="compositionally biased region" description="Low complexity" evidence="8">
    <location>
        <begin position="675"/>
        <end position="692"/>
    </location>
</feature>
<dbReference type="InterPro" id="IPR051059">
    <property type="entry name" value="VerF-like"/>
</dbReference>
<keyword evidence="3" id="KW-0677">Repeat</keyword>
<evidence type="ECO:0000256" key="6">
    <source>
        <dbReference type="ARBA" id="ARBA00023242"/>
    </source>
</evidence>
<keyword evidence="4 7" id="KW-0863">Zinc-finger</keyword>
<comment type="subcellular location">
    <subcellularLocation>
        <location evidence="1">Nucleus</location>
    </subcellularLocation>
</comment>
<reference evidence="10" key="1">
    <citation type="journal article" date="2020" name="Stud. Mycol.">
        <title>101 Dothideomycetes genomes: a test case for predicting lifestyles and emergence of pathogens.</title>
        <authorList>
            <person name="Haridas S."/>
            <person name="Albert R."/>
            <person name="Binder M."/>
            <person name="Bloem J."/>
            <person name="Labutti K."/>
            <person name="Salamov A."/>
            <person name="Andreopoulos B."/>
            <person name="Baker S."/>
            <person name="Barry K."/>
            <person name="Bills G."/>
            <person name="Bluhm B."/>
            <person name="Cannon C."/>
            <person name="Castanera R."/>
            <person name="Culley D."/>
            <person name="Daum C."/>
            <person name="Ezra D."/>
            <person name="Gonzalez J."/>
            <person name="Henrissat B."/>
            <person name="Kuo A."/>
            <person name="Liang C."/>
            <person name="Lipzen A."/>
            <person name="Lutzoni F."/>
            <person name="Magnuson J."/>
            <person name="Mondo S."/>
            <person name="Nolan M."/>
            <person name="Ohm R."/>
            <person name="Pangilinan J."/>
            <person name="Park H.-J."/>
            <person name="Ramirez L."/>
            <person name="Alfaro M."/>
            <person name="Sun H."/>
            <person name="Tritt A."/>
            <person name="Yoshinaga Y."/>
            <person name="Zwiers L.-H."/>
            <person name="Turgeon B."/>
            <person name="Goodwin S."/>
            <person name="Spatafora J."/>
            <person name="Crous P."/>
            <person name="Grigoriev I."/>
        </authorList>
    </citation>
    <scope>NUCLEOTIDE SEQUENCE</scope>
    <source>
        <strain evidence="10">CBS 121410</strain>
    </source>
</reference>
<comment type="caution">
    <text evidence="10">The sequence shown here is derived from an EMBL/GenBank/DDBJ whole genome shotgun (WGS) entry which is preliminary data.</text>
</comment>
<name>A0A9P4LYE4_9PEZI</name>
<dbReference type="EMBL" id="ML978713">
    <property type="protein sequence ID" value="KAF2090223.1"/>
    <property type="molecule type" value="Genomic_DNA"/>
</dbReference>
<gene>
    <name evidence="10" type="ORF">K490DRAFT_54621</name>
</gene>
<dbReference type="PROSITE" id="PS00028">
    <property type="entry name" value="ZINC_FINGER_C2H2_1"/>
    <property type="match status" value="2"/>
</dbReference>
<evidence type="ECO:0000256" key="3">
    <source>
        <dbReference type="ARBA" id="ARBA00022737"/>
    </source>
</evidence>
<accession>A0A9P4LYE4</accession>
<dbReference type="GO" id="GO:0000785">
    <property type="term" value="C:chromatin"/>
    <property type="evidence" value="ECO:0007669"/>
    <property type="project" value="TreeGrafter"/>
</dbReference>
<feature type="compositionally biased region" description="Low complexity" evidence="8">
    <location>
        <begin position="100"/>
        <end position="113"/>
    </location>
</feature>
<evidence type="ECO:0000256" key="8">
    <source>
        <dbReference type="SAM" id="MobiDB-lite"/>
    </source>
</evidence>
<dbReference type="GO" id="GO:0000981">
    <property type="term" value="F:DNA-binding transcription factor activity, RNA polymerase II-specific"/>
    <property type="evidence" value="ECO:0007669"/>
    <property type="project" value="InterPro"/>
</dbReference>
<protein>
    <recommendedName>
        <fullName evidence="9">C2H2-type domain-containing protein</fullName>
    </recommendedName>
</protein>
<evidence type="ECO:0000256" key="7">
    <source>
        <dbReference type="PROSITE-ProRule" id="PRU00042"/>
    </source>
</evidence>
<dbReference type="GO" id="GO:0008270">
    <property type="term" value="F:zinc ion binding"/>
    <property type="evidence" value="ECO:0007669"/>
    <property type="project" value="UniProtKB-KW"/>
</dbReference>
<keyword evidence="11" id="KW-1185">Reference proteome</keyword>
<evidence type="ECO:0000256" key="1">
    <source>
        <dbReference type="ARBA" id="ARBA00004123"/>
    </source>
</evidence>
<dbReference type="SMART" id="SM00355">
    <property type="entry name" value="ZnF_C2H2"/>
    <property type="match status" value="2"/>
</dbReference>
<dbReference type="InterPro" id="IPR036236">
    <property type="entry name" value="Znf_C2H2_sf"/>
</dbReference>
<dbReference type="PROSITE" id="PS50157">
    <property type="entry name" value="ZINC_FINGER_C2H2_2"/>
    <property type="match status" value="2"/>
</dbReference>
<feature type="region of interest" description="Disordered" evidence="8">
    <location>
        <begin position="733"/>
        <end position="757"/>
    </location>
</feature>
<dbReference type="InterPro" id="IPR007219">
    <property type="entry name" value="XnlR_reg_dom"/>
</dbReference>
<evidence type="ECO:0000256" key="2">
    <source>
        <dbReference type="ARBA" id="ARBA00022723"/>
    </source>
</evidence>
<dbReference type="GO" id="GO:0005634">
    <property type="term" value="C:nucleus"/>
    <property type="evidence" value="ECO:0007669"/>
    <property type="project" value="UniProtKB-SubCell"/>
</dbReference>
<keyword evidence="2" id="KW-0479">Metal-binding</keyword>
<feature type="region of interest" description="Disordered" evidence="8">
    <location>
        <begin position="61"/>
        <end position="113"/>
    </location>
</feature>
<evidence type="ECO:0000256" key="4">
    <source>
        <dbReference type="ARBA" id="ARBA00022771"/>
    </source>
</evidence>
<feature type="compositionally biased region" description="Basic and acidic residues" evidence="8">
    <location>
        <begin position="61"/>
        <end position="71"/>
    </location>
</feature>
<keyword evidence="6" id="KW-0539">Nucleus</keyword>
<feature type="domain" description="C2H2-type" evidence="9">
    <location>
        <begin position="43"/>
        <end position="72"/>
    </location>
</feature>
<dbReference type="Gene3D" id="3.30.160.60">
    <property type="entry name" value="Classic Zinc Finger"/>
    <property type="match status" value="1"/>
</dbReference>
<sequence>MSAVSSEGYMQESDLFRCGYCQDCFRREDHLRRHELSHGFPRFLCTHDGCGMRFHRRDVLQRHKSVHQHDPTKRRRRPRRGVLPRIQQAPDREVQGGVESQPQQTTSLSPSALLSASTERTVSLAATPEAFGLAEEWNLGLEDWPNYSWISEKYHAHSWQSFAVPMFDANVHTHPPATSHVGYQPVVTSTMPNLSIPAIAPAPGLSSVALAAPPVYPMTAGELQLCLVTFTKTYLPRLPFIHSTTCEQVSLYSPLGLSMACVGALRVDEYRNKAMALHEKAIEVDQLSRQTSEICLQDLQARVLLIELAAWHGSAETLQWAIREEHVLCQTIMEYLKRTLPHMSKNSWASWQQAEELKRTVFAFFVTSVWKTAYHHHATPLPTQFIDFTLPCPEPLWEATSASAWSSQMQCLSHKDRHEIHFPTAVHAILSRDTVQFTDYEMATIFGQQILLSAILDALNTAVSLPVNYRSVEGWQSGDMSTFQPHLRHMFEGALDLWVELWWAAPEWLWDSQLPSHPRVECILLHYYTTIKLFKPARLDQLRTEEDLVYKFVRAATEIFCSMSKAGWSDIAKYAARLLHATSYHSGIACARIMLPWLAFIQSPAYGPLNQRDLGLLTKIRQAVRRRDRELAQLSRKSHSSDESVPRMSTNNKNPYAEATMGMISGGAGIGRKTSQTSATSSSLGSVSEESGAGSGYGGRDLDVLTRRVGSGRKVWRLNDSLDEERRRERVGNYEWDGGNPAFKPPNGDSNDQPSSRLPHVDMLLTKLVSMRRDPEALWMVLTTAPASKSAENISPQSRVSTGDMRNYFALLRPGAMVNTIHKAVTE</sequence>
<dbReference type="GO" id="GO:0000978">
    <property type="term" value="F:RNA polymerase II cis-regulatory region sequence-specific DNA binding"/>
    <property type="evidence" value="ECO:0007669"/>
    <property type="project" value="InterPro"/>
</dbReference>
<dbReference type="Pfam" id="PF04082">
    <property type="entry name" value="Fungal_trans"/>
    <property type="match status" value="1"/>
</dbReference>
<dbReference type="PANTHER" id="PTHR40626:SF11">
    <property type="entry name" value="ZINC FINGER PROTEIN YPR022C"/>
    <property type="match status" value="1"/>
</dbReference>
<evidence type="ECO:0000259" key="9">
    <source>
        <dbReference type="PROSITE" id="PS50157"/>
    </source>
</evidence>
<feature type="domain" description="C2H2-type" evidence="9">
    <location>
        <begin position="16"/>
        <end position="43"/>
    </location>
</feature>
<dbReference type="InterPro" id="IPR013087">
    <property type="entry name" value="Znf_C2H2_type"/>
</dbReference>
<dbReference type="OrthoDB" id="6077919at2759"/>
<dbReference type="PANTHER" id="PTHR40626">
    <property type="entry name" value="MIP31509P"/>
    <property type="match status" value="1"/>
</dbReference>
<dbReference type="AlphaFoldDB" id="A0A9P4LYE4"/>
<feature type="region of interest" description="Disordered" evidence="8">
    <location>
        <begin position="628"/>
        <end position="702"/>
    </location>
</feature>
<proteinExistence type="predicted"/>
<evidence type="ECO:0000313" key="10">
    <source>
        <dbReference type="EMBL" id="KAF2090223.1"/>
    </source>
</evidence>
<evidence type="ECO:0000313" key="11">
    <source>
        <dbReference type="Proteomes" id="UP000799776"/>
    </source>
</evidence>